<evidence type="ECO:0000256" key="1">
    <source>
        <dbReference type="SAM" id="MobiDB-lite"/>
    </source>
</evidence>
<dbReference type="HOGENOM" id="CLU_006273_0_0_1"/>
<dbReference type="InterPro" id="IPR032466">
    <property type="entry name" value="Metal_Hydrolase"/>
</dbReference>
<dbReference type="InterPro" id="IPR011059">
    <property type="entry name" value="Metal-dep_hydrolase_composite"/>
</dbReference>
<feature type="domain" description="Amidohydrolase-related" evidence="2">
    <location>
        <begin position="405"/>
        <end position="504"/>
    </location>
</feature>
<dbReference type="GO" id="GO:0016810">
    <property type="term" value="F:hydrolase activity, acting on carbon-nitrogen (but not peptide) bonds"/>
    <property type="evidence" value="ECO:0007669"/>
    <property type="project" value="InterPro"/>
</dbReference>
<protein>
    <recommendedName>
        <fullName evidence="2">Amidohydrolase-related domain-containing protein</fullName>
    </recommendedName>
</protein>
<dbReference type="InterPro" id="IPR006680">
    <property type="entry name" value="Amidohydro-rel"/>
</dbReference>
<keyword evidence="4" id="KW-1185">Reference proteome</keyword>
<dbReference type="eggNOG" id="ENOG502SKC7">
    <property type="taxonomic scope" value="Eukaryota"/>
</dbReference>
<dbReference type="SUPFAM" id="SSF51556">
    <property type="entry name" value="Metallo-dependent hydrolases"/>
    <property type="match status" value="1"/>
</dbReference>
<accession>S8E6Y2</accession>
<dbReference type="Pfam" id="PF01979">
    <property type="entry name" value="Amidohydro_1"/>
    <property type="match status" value="1"/>
</dbReference>
<evidence type="ECO:0000259" key="2">
    <source>
        <dbReference type="Pfam" id="PF01979"/>
    </source>
</evidence>
<proteinExistence type="predicted"/>
<feature type="region of interest" description="Disordered" evidence="1">
    <location>
        <begin position="1"/>
        <end position="21"/>
    </location>
</feature>
<organism evidence="3 4">
    <name type="scientific">Fomitopsis schrenkii</name>
    <name type="common">Brown rot fungus</name>
    <dbReference type="NCBI Taxonomy" id="2126942"/>
    <lineage>
        <taxon>Eukaryota</taxon>
        <taxon>Fungi</taxon>
        <taxon>Dikarya</taxon>
        <taxon>Basidiomycota</taxon>
        <taxon>Agaricomycotina</taxon>
        <taxon>Agaricomycetes</taxon>
        <taxon>Polyporales</taxon>
        <taxon>Fomitopsis</taxon>
    </lineage>
</organism>
<dbReference type="AlphaFoldDB" id="S8E6Y2"/>
<dbReference type="InterPro" id="IPR051781">
    <property type="entry name" value="Metallo-dep_Hydrolase"/>
</dbReference>
<evidence type="ECO:0000313" key="4">
    <source>
        <dbReference type="Proteomes" id="UP000015241"/>
    </source>
</evidence>
<dbReference type="PANTHER" id="PTHR43135">
    <property type="entry name" value="ALPHA-D-RIBOSE 1-METHYLPHOSPHONATE 5-TRIPHOSPHATE DIPHOSPHATASE"/>
    <property type="match status" value="1"/>
</dbReference>
<name>S8E6Y2_FOMSC</name>
<dbReference type="SUPFAM" id="SSF51338">
    <property type="entry name" value="Composite domain of metallo-dependent hydrolases"/>
    <property type="match status" value="1"/>
</dbReference>
<sequence>MANKLAYEELGSSSAPDARRRPSVPGTLLLALCTAVATATVLTCNNFLEHSATPQHAHHVPFNAEAILSQCASLRETPGPPANFLAREESDRFEPGTKPTLIKNARIWTGARNGTEIVYGDVFLDKGVVKGIGYIPEALYARRREVTVIDAKGSWVTPGLVDLHSHVGVSSSPDLHGAQDVNSEHGPILPWLRSIDGFNTHDDAFQLAIAGGVTSVQVLPGSGNAIAGQAFMFKLRTTLDRTPSSMVLEPPHSLNGTSNSEHSLRWRHLKQACGESLAAYGNRMDSMWSYRWAYNEARKVKLSQDAYCAKAEARLWDELKGQDYPESYQWEALVDVLRGRVKISTHCYEEVDLDSMVRLTNEFEFPIASFHHASEAWLVPNLLKQTWGGTPTVAMFAEVHRYKRESFRGSGFAPRVLADNGIPVVMKSDHPILNSRYLIYEAQQAHYWGLPTHLALMSVTVVPARAAGMSHRIGILQEGADADVIVWDSHPLQLGATPRKVWIDGILQVGADEDGIIIGKGKDTREFQEEPYVPNWDKEREEAIKWDGLPPLAAKQFRGRVLLRNVGEVTIRDPDAVDGLKTLLASGESSDVVIDGGRITCIGKHCLGGVNAEVELDLHGGAITPSIMTFGSPLGLEEIMLESSTGDGSLFDPLHGDPPSILGDKGGLVRTADALKFGTRNALLAHRAGVTYATSSLEKTTYFTSPAFIAGLSVTFRTGSAHALERGAIIKEVTALHVVISRTAPSASVGQASVSTQIAILRRLLLNGEPDDTETGYWFKRAAQGTVPLVIDVASADIMAVLLKLKIEVEQARGSFVRMVFFRATEAHLIADEIAEAKAGVILEPARPFPQVWDDRRILAGPPLTNETSLTVLLNAGVTVAIGCRDAWQPVNARFDVAWAALETNGRITREKAQALVTTNLEKLLDIQGWMDEDGGDLVAYERGNVFDITSKPVAVASPRRGLVDVF</sequence>
<dbReference type="PANTHER" id="PTHR43135:SF3">
    <property type="entry name" value="ALPHA-D-RIBOSE 1-METHYLPHOSPHONATE 5-TRIPHOSPHATE DIPHOSPHATASE"/>
    <property type="match status" value="1"/>
</dbReference>
<dbReference type="InParanoid" id="S8E6Y2"/>
<gene>
    <name evidence="3" type="ORF">FOMPIDRAFT_1121854</name>
</gene>
<dbReference type="EMBL" id="KE504146">
    <property type="protein sequence ID" value="EPT00762.1"/>
    <property type="molecule type" value="Genomic_DNA"/>
</dbReference>
<evidence type="ECO:0000313" key="3">
    <source>
        <dbReference type="EMBL" id="EPT00762.1"/>
    </source>
</evidence>
<dbReference type="Proteomes" id="UP000015241">
    <property type="component" value="Unassembled WGS sequence"/>
</dbReference>
<reference evidence="3 4" key="1">
    <citation type="journal article" date="2012" name="Science">
        <title>The Paleozoic origin of enzymatic lignin decomposition reconstructed from 31 fungal genomes.</title>
        <authorList>
            <person name="Floudas D."/>
            <person name="Binder M."/>
            <person name="Riley R."/>
            <person name="Barry K."/>
            <person name="Blanchette R.A."/>
            <person name="Henrissat B."/>
            <person name="Martinez A.T."/>
            <person name="Otillar R."/>
            <person name="Spatafora J.W."/>
            <person name="Yadav J.S."/>
            <person name="Aerts A."/>
            <person name="Benoit I."/>
            <person name="Boyd A."/>
            <person name="Carlson A."/>
            <person name="Copeland A."/>
            <person name="Coutinho P.M."/>
            <person name="de Vries R.P."/>
            <person name="Ferreira P."/>
            <person name="Findley K."/>
            <person name="Foster B."/>
            <person name="Gaskell J."/>
            <person name="Glotzer D."/>
            <person name="Gorecki P."/>
            <person name="Heitman J."/>
            <person name="Hesse C."/>
            <person name="Hori C."/>
            <person name="Igarashi K."/>
            <person name="Jurgens J.A."/>
            <person name="Kallen N."/>
            <person name="Kersten P."/>
            <person name="Kohler A."/>
            <person name="Kuees U."/>
            <person name="Kumar T.K.A."/>
            <person name="Kuo A."/>
            <person name="LaButti K."/>
            <person name="Larrondo L.F."/>
            <person name="Lindquist E."/>
            <person name="Ling A."/>
            <person name="Lombard V."/>
            <person name="Lucas S."/>
            <person name="Lundell T."/>
            <person name="Martin R."/>
            <person name="McLaughlin D.J."/>
            <person name="Morgenstern I."/>
            <person name="Morin E."/>
            <person name="Murat C."/>
            <person name="Nagy L.G."/>
            <person name="Nolan M."/>
            <person name="Ohm R.A."/>
            <person name="Patyshakuliyeva A."/>
            <person name="Rokas A."/>
            <person name="Ruiz-Duenas F.J."/>
            <person name="Sabat G."/>
            <person name="Salamov A."/>
            <person name="Samejima M."/>
            <person name="Schmutz J."/>
            <person name="Slot J.C."/>
            <person name="St John F."/>
            <person name="Stenlid J."/>
            <person name="Sun H."/>
            <person name="Sun S."/>
            <person name="Syed K."/>
            <person name="Tsang A."/>
            <person name="Wiebenga A."/>
            <person name="Young D."/>
            <person name="Pisabarro A."/>
            <person name="Eastwood D.C."/>
            <person name="Martin F."/>
            <person name="Cullen D."/>
            <person name="Grigoriev I.V."/>
            <person name="Hibbett D.S."/>
        </authorList>
    </citation>
    <scope>NUCLEOTIDE SEQUENCE</scope>
    <source>
        <strain evidence="4">FP-58527</strain>
    </source>
</reference>
<dbReference type="OrthoDB" id="10258955at2759"/>
<dbReference type="Gene3D" id="3.20.20.140">
    <property type="entry name" value="Metal-dependent hydrolases"/>
    <property type="match status" value="2"/>
</dbReference>